<protein>
    <recommendedName>
        <fullName evidence="3">RNase H type-1 domain-containing protein</fullName>
    </recommendedName>
</protein>
<comment type="caution">
    <text evidence="1">The sequence shown here is derived from an EMBL/GenBank/DDBJ whole genome shotgun (WGS) entry which is preliminary data.</text>
</comment>
<dbReference type="Proteomes" id="UP001472677">
    <property type="component" value="Unassembled WGS sequence"/>
</dbReference>
<evidence type="ECO:0000313" key="1">
    <source>
        <dbReference type="EMBL" id="KAK8596080.1"/>
    </source>
</evidence>
<keyword evidence="2" id="KW-1185">Reference proteome</keyword>
<proteinExistence type="predicted"/>
<dbReference type="EMBL" id="JBBPBM010000002">
    <property type="protein sequence ID" value="KAK8596080.1"/>
    <property type="molecule type" value="Genomic_DNA"/>
</dbReference>
<reference evidence="1 2" key="1">
    <citation type="journal article" date="2024" name="G3 (Bethesda)">
        <title>Genome assembly of Hibiscus sabdariffa L. provides insights into metabolisms of medicinal natural products.</title>
        <authorList>
            <person name="Kim T."/>
        </authorList>
    </citation>
    <scope>NUCLEOTIDE SEQUENCE [LARGE SCALE GENOMIC DNA]</scope>
    <source>
        <strain evidence="1">TK-2024</strain>
        <tissue evidence="1">Old leaves</tissue>
    </source>
</reference>
<accession>A0ABR2G6A8</accession>
<evidence type="ECO:0008006" key="3">
    <source>
        <dbReference type="Google" id="ProtNLM"/>
    </source>
</evidence>
<sequence length="69" mass="7749">MISSICNSVGNVILLHYGKLEFVKEHGEGLNWHIQHVSRECNVVADSLAKKEIGRVEDLVVFEDDCPRA</sequence>
<evidence type="ECO:0000313" key="2">
    <source>
        <dbReference type="Proteomes" id="UP001472677"/>
    </source>
</evidence>
<gene>
    <name evidence="1" type="ORF">V6N12_064580</name>
</gene>
<name>A0ABR2G6A8_9ROSI</name>
<organism evidence="1 2">
    <name type="scientific">Hibiscus sabdariffa</name>
    <name type="common">roselle</name>
    <dbReference type="NCBI Taxonomy" id="183260"/>
    <lineage>
        <taxon>Eukaryota</taxon>
        <taxon>Viridiplantae</taxon>
        <taxon>Streptophyta</taxon>
        <taxon>Embryophyta</taxon>
        <taxon>Tracheophyta</taxon>
        <taxon>Spermatophyta</taxon>
        <taxon>Magnoliopsida</taxon>
        <taxon>eudicotyledons</taxon>
        <taxon>Gunneridae</taxon>
        <taxon>Pentapetalae</taxon>
        <taxon>rosids</taxon>
        <taxon>malvids</taxon>
        <taxon>Malvales</taxon>
        <taxon>Malvaceae</taxon>
        <taxon>Malvoideae</taxon>
        <taxon>Hibiscus</taxon>
    </lineage>
</organism>